<protein>
    <submittedName>
        <fullName evidence="1">Uncharacterized protein</fullName>
    </submittedName>
</protein>
<accession>A0A7S1XY16</accession>
<dbReference type="AlphaFoldDB" id="A0A7S1XY16"/>
<evidence type="ECO:0000313" key="1">
    <source>
        <dbReference type="EMBL" id="CAD9267962.1"/>
    </source>
</evidence>
<dbReference type="EMBL" id="HBGJ01042068">
    <property type="protein sequence ID" value="CAD9267962.1"/>
    <property type="molecule type" value="Transcribed_RNA"/>
</dbReference>
<sequence>MADDIRASVGGWKLTPVTVEAIESRAGEKTFVVAAQRSAFWAGIASAALCLALCHQLSSLCYQTSVVCDYAVDDGGAAATAEGSPLTCEVWRSNLLQPAASWRRNYTVESWRDFRVIAIGRNQDCRFEHPAQLTYPRAMALPFFPELVPQSFMHRMALSGTTWALLVPHTARNAAWADEDDADPAGAAPFDRYYVRDADEGFVLARPYSRRSFRKVEQFWGDLMRHFGREPSEGMRVRPRATPLPTGFRHGYRWIVGIVLVGMFHAVHVIFKNTPVVTWELNATVTQLVRRRRGIAVNEQRPFDVSEGAYGAVCAERKLGRSRVEVFLVHDRVATKRAFLSRFSSQDRAEAFAAVFRDAVAAARAYRPGPDREPTAAQ</sequence>
<gene>
    <name evidence="1" type="ORF">PPAR1163_LOCUS26393</name>
</gene>
<name>A0A7S1XY16_9STRA</name>
<reference evidence="1" key="1">
    <citation type="submission" date="2021-01" db="EMBL/GenBank/DDBJ databases">
        <authorList>
            <person name="Corre E."/>
            <person name="Pelletier E."/>
            <person name="Niang G."/>
            <person name="Scheremetjew M."/>
            <person name="Finn R."/>
            <person name="Kale V."/>
            <person name="Holt S."/>
            <person name="Cochrane G."/>
            <person name="Meng A."/>
            <person name="Brown T."/>
            <person name="Cohen L."/>
        </authorList>
    </citation>
    <scope>NUCLEOTIDE SEQUENCE</scope>
    <source>
        <strain evidence="1">CCMP2877</strain>
    </source>
</reference>
<proteinExistence type="predicted"/>
<organism evidence="1">
    <name type="scientific">Phaeomonas parva</name>
    <dbReference type="NCBI Taxonomy" id="124430"/>
    <lineage>
        <taxon>Eukaryota</taxon>
        <taxon>Sar</taxon>
        <taxon>Stramenopiles</taxon>
        <taxon>Ochrophyta</taxon>
        <taxon>Pinguiophyceae</taxon>
        <taxon>Pinguiochrysidales</taxon>
        <taxon>Pinguiochrysidaceae</taxon>
        <taxon>Phaeomonas</taxon>
    </lineage>
</organism>